<evidence type="ECO:0000313" key="2">
    <source>
        <dbReference type="EMBL" id="KAH8693857.1"/>
    </source>
</evidence>
<dbReference type="GeneID" id="70247015"/>
<keyword evidence="3" id="KW-1185">Reference proteome</keyword>
<dbReference type="Proteomes" id="UP001201262">
    <property type="component" value="Unassembled WGS sequence"/>
</dbReference>
<feature type="region of interest" description="Disordered" evidence="1">
    <location>
        <begin position="71"/>
        <end position="188"/>
    </location>
</feature>
<sequence>MSSKEQQAKSAEQVINLSQSELKIITLGVRFSDAGKVDYEKVAKYGGWTKGSAQVLYRKALRKLMDAFPVDEEAESADPSAADPVTPGPKSASKGGKRRASTGKKRKDVENTPVELVTGGAGDAESPTPAKRQRKTLVKKTPVKYEPLAKDEEEDVAEPDDNNNAGTEQDSVVVKPEPEIYGFTSVNQ</sequence>
<feature type="compositionally biased region" description="Basic residues" evidence="1">
    <location>
        <begin position="95"/>
        <end position="106"/>
    </location>
</feature>
<gene>
    <name evidence="2" type="ORF">BGW36DRAFT_383869</name>
</gene>
<dbReference type="AlphaFoldDB" id="A0AAD4KRA4"/>
<feature type="compositionally biased region" description="Acidic residues" evidence="1">
    <location>
        <begin position="151"/>
        <end position="161"/>
    </location>
</feature>
<evidence type="ECO:0000313" key="3">
    <source>
        <dbReference type="Proteomes" id="UP001201262"/>
    </source>
</evidence>
<accession>A0AAD4KRA4</accession>
<dbReference type="RefSeq" id="XP_046069527.1">
    <property type="nucleotide sequence ID" value="XM_046216728.1"/>
</dbReference>
<protein>
    <recommendedName>
        <fullName evidence="4">Histone h1.3</fullName>
    </recommendedName>
</protein>
<proteinExistence type="predicted"/>
<evidence type="ECO:0000256" key="1">
    <source>
        <dbReference type="SAM" id="MobiDB-lite"/>
    </source>
</evidence>
<feature type="compositionally biased region" description="Basic residues" evidence="1">
    <location>
        <begin position="131"/>
        <end position="142"/>
    </location>
</feature>
<organism evidence="2 3">
    <name type="scientific">Talaromyces proteolyticus</name>
    <dbReference type="NCBI Taxonomy" id="1131652"/>
    <lineage>
        <taxon>Eukaryota</taxon>
        <taxon>Fungi</taxon>
        <taxon>Dikarya</taxon>
        <taxon>Ascomycota</taxon>
        <taxon>Pezizomycotina</taxon>
        <taxon>Eurotiomycetes</taxon>
        <taxon>Eurotiomycetidae</taxon>
        <taxon>Eurotiales</taxon>
        <taxon>Trichocomaceae</taxon>
        <taxon>Talaromyces</taxon>
        <taxon>Talaromyces sect. Bacilispori</taxon>
    </lineage>
</organism>
<evidence type="ECO:0008006" key="4">
    <source>
        <dbReference type="Google" id="ProtNLM"/>
    </source>
</evidence>
<dbReference type="EMBL" id="JAJTJA010000009">
    <property type="protein sequence ID" value="KAH8693857.1"/>
    <property type="molecule type" value="Genomic_DNA"/>
</dbReference>
<name>A0AAD4KRA4_9EURO</name>
<reference evidence="2" key="1">
    <citation type="submission" date="2021-12" db="EMBL/GenBank/DDBJ databases">
        <title>Convergent genome expansion in fungi linked to evolution of root-endophyte symbiosis.</title>
        <authorList>
            <consortium name="DOE Joint Genome Institute"/>
            <person name="Ke Y.-H."/>
            <person name="Bonito G."/>
            <person name="Liao H.-L."/>
            <person name="Looney B."/>
            <person name="Rojas-Flechas A."/>
            <person name="Nash J."/>
            <person name="Hameed K."/>
            <person name="Schadt C."/>
            <person name="Martin F."/>
            <person name="Crous P.W."/>
            <person name="Miettinen O."/>
            <person name="Magnuson J.K."/>
            <person name="Labbe J."/>
            <person name="Jacobson D."/>
            <person name="Doktycz M.J."/>
            <person name="Veneault-Fourrey C."/>
            <person name="Kuo A."/>
            <person name="Mondo S."/>
            <person name="Calhoun S."/>
            <person name="Riley R."/>
            <person name="Ohm R."/>
            <person name="LaButti K."/>
            <person name="Andreopoulos B."/>
            <person name="Pangilinan J."/>
            <person name="Nolan M."/>
            <person name="Tritt A."/>
            <person name="Clum A."/>
            <person name="Lipzen A."/>
            <person name="Daum C."/>
            <person name="Barry K."/>
            <person name="Grigoriev I.V."/>
            <person name="Vilgalys R."/>
        </authorList>
    </citation>
    <scope>NUCLEOTIDE SEQUENCE</scope>
    <source>
        <strain evidence="2">PMI_201</strain>
    </source>
</reference>
<comment type="caution">
    <text evidence="2">The sequence shown here is derived from an EMBL/GenBank/DDBJ whole genome shotgun (WGS) entry which is preliminary data.</text>
</comment>